<gene>
    <name evidence="2" type="ORF">AB1Y20_001902</name>
</gene>
<feature type="compositionally biased region" description="Basic and acidic residues" evidence="1">
    <location>
        <begin position="7"/>
        <end position="16"/>
    </location>
</feature>
<sequence>MTTPCSHESRSAERGFPETNDCLPPGGEVKRNASPTPSTPRLCSSAENSSRLPSLIGGSQARMVEPLTAEDSHPRAGDCQHTASTPAIPPNIPPVSGFILSY</sequence>
<reference evidence="2 3" key="1">
    <citation type="journal article" date="2024" name="Science">
        <title>Giant polyketide synthase enzymes in the biosynthesis of giant marine polyether toxins.</title>
        <authorList>
            <person name="Fallon T.R."/>
            <person name="Shende V.V."/>
            <person name="Wierzbicki I.H."/>
            <person name="Pendleton A.L."/>
            <person name="Watervoot N.F."/>
            <person name="Auber R.P."/>
            <person name="Gonzalez D.J."/>
            <person name="Wisecaver J.H."/>
            <person name="Moore B.S."/>
        </authorList>
    </citation>
    <scope>NUCLEOTIDE SEQUENCE [LARGE SCALE GENOMIC DNA]</scope>
    <source>
        <strain evidence="2 3">12B1</strain>
    </source>
</reference>
<dbReference type="EMBL" id="JBGBPQ010000011">
    <property type="protein sequence ID" value="KAL1515270.1"/>
    <property type="molecule type" value="Genomic_DNA"/>
</dbReference>
<evidence type="ECO:0000313" key="2">
    <source>
        <dbReference type="EMBL" id="KAL1515270.1"/>
    </source>
</evidence>
<comment type="caution">
    <text evidence="2">The sequence shown here is derived from an EMBL/GenBank/DDBJ whole genome shotgun (WGS) entry which is preliminary data.</text>
</comment>
<evidence type="ECO:0000313" key="3">
    <source>
        <dbReference type="Proteomes" id="UP001515480"/>
    </source>
</evidence>
<proteinExistence type="predicted"/>
<evidence type="ECO:0000256" key="1">
    <source>
        <dbReference type="SAM" id="MobiDB-lite"/>
    </source>
</evidence>
<accession>A0AB34J925</accession>
<name>A0AB34J925_PRYPA</name>
<feature type="compositionally biased region" description="Polar residues" evidence="1">
    <location>
        <begin position="33"/>
        <end position="52"/>
    </location>
</feature>
<organism evidence="2 3">
    <name type="scientific">Prymnesium parvum</name>
    <name type="common">Toxic golden alga</name>
    <dbReference type="NCBI Taxonomy" id="97485"/>
    <lineage>
        <taxon>Eukaryota</taxon>
        <taxon>Haptista</taxon>
        <taxon>Haptophyta</taxon>
        <taxon>Prymnesiophyceae</taxon>
        <taxon>Prymnesiales</taxon>
        <taxon>Prymnesiaceae</taxon>
        <taxon>Prymnesium</taxon>
    </lineage>
</organism>
<dbReference type="AlphaFoldDB" id="A0AB34J925"/>
<protein>
    <submittedName>
        <fullName evidence="2">Uncharacterized protein</fullName>
    </submittedName>
</protein>
<keyword evidence="3" id="KW-1185">Reference proteome</keyword>
<feature type="region of interest" description="Disordered" evidence="1">
    <location>
        <begin position="1"/>
        <end position="93"/>
    </location>
</feature>
<dbReference type="Proteomes" id="UP001515480">
    <property type="component" value="Unassembled WGS sequence"/>
</dbReference>